<keyword evidence="3" id="KW-0677">Repeat</keyword>
<evidence type="ECO:0000313" key="7">
    <source>
        <dbReference type="WBParaSite" id="SSTP_0000449600.1"/>
    </source>
</evidence>
<feature type="domain" description="PDZ" evidence="5">
    <location>
        <begin position="984"/>
        <end position="1068"/>
    </location>
</feature>
<evidence type="ECO:0000256" key="2">
    <source>
        <dbReference type="ARBA" id="ARBA00022490"/>
    </source>
</evidence>
<evidence type="ECO:0000256" key="3">
    <source>
        <dbReference type="ARBA" id="ARBA00022737"/>
    </source>
</evidence>
<feature type="domain" description="PDZ" evidence="5">
    <location>
        <begin position="1080"/>
        <end position="1166"/>
    </location>
</feature>
<feature type="compositionally biased region" description="Low complexity" evidence="4">
    <location>
        <begin position="1"/>
        <end position="15"/>
    </location>
</feature>
<evidence type="ECO:0000256" key="4">
    <source>
        <dbReference type="SAM" id="MobiDB-lite"/>
    </source>
</evidence>
<protein>
    <submittedName>
        <fullName evidence="7 8">PDZ domain-containing protein</fullName>
    </submittedName>
</protein>
<name>A0A913HMQ1_STRER</name>
<feature type="domain" description="PDZ" evidence="5">
    <location>
        <begin position="534"/>
        <end position="621"/>
    </location>
</feature>
<feature type="region of interest" description="Disordered" evidence="4">
    <location>
        <begin position="1"/>
        <end position="63"/>
    </location>
</feature>
<dbReference type="AlphaFoldDB" id="A0A913HMQ1"/>
<feature type="region of interest" description="Disordered" evidence="4">
    <location>
        <begin position="1548"/>
        <end position="1580"/>
    </location>
</feature>
<dbReference type="InterPro" id="IPR036034">
    <property type="entry name" value="PDZ_sf"/>
</dbReference>
<comment type="subcellular location">
    <subcellularLocation>
        <location evidence="1">Cytoplasm</location>
    </subcellularLocation>
</comment>
<proteinExistence type="predicted"/>
<dbReference type="WBParaSite" id="TCONS_00013864.p1">
    <property type="protein sequence ID" value="TCONS_00013864.p1"/>
    <property type="gene ID" value="XLOC_008851"/>
</dbReference>
<dbReference type="InterPro" id="IPR001478">
    <property type="entry name" value="PDZ"/>
</dbReference>
<dbReference type="Pfam" id="PF00595">
    <property type="entry name" value="PDZ"/>
    <property type="match status" value="7"/>
</dbReference>
<keyword evidence="2" id="KW-0963">Cytoplasm</keyword>
<dbReference type="PANTHER" id="PTHR46227">
    <property type="entry name" value="GLUTAMATE RECEPTOR-INTERACTING PROTEIN GRIP"/>
    <property type="match status" value="1"/>
</dbReference>
<dbReference type="GO" id="GO:0098887">
    <property type="term" value="P:neurotransmitter receptor transport, endosome to postsynaptic membrane"/>
    <property type="evidence" value="ECO:0007669"/>
    <property type="project" value="TreeGrafter"/>
</dbReference>
<reference evidence="7" key="1">
    <citation type="submission" date="2022-10" db="UniProtKB">
        <authorList>
            <consortium name="WormBaseParasite"/>
        </authorList>
    </citation>
    <scope>IDENTIFICATION</scope>
</reference>
<evidence type="ECO:0000256" key="1">
    <source>
        <dbReference type="ARBA" id="ARBA00004496"/>
    </source>
</evidence>
<feature type="region of interest" description="Disordered" evidence="4">
    <location>
        <begin position="1320"/>
        <end position="1375"/>
    </location>
</feature>
<sequence length="1726" mass="192160">MSSSTSFFDFDSSSISEDETVTSPKVNNSREASTNNLLLNGGQEKENTSSHNNDNLNINSSKHEIPNIENKKVKINVLDKNFIEEKFNTQLLNYFYEMPNISTTITNSTTNDTNTSIFDSKSKSTNVLSILSQPNDIEKMALSNNDIIKNNKKNLSSPFLPGNDGRSFTEDFIIKKECHSNKKLQIYNCYEIASAMNLNDYNKKNGFLLPINGNKIQIEEVQECRKNNNNNIYSKLDNIISGFNFNKMLTQSLFLPTSKDGFSLNDLTEKNLLPNKDYINSQNNSYINCKKGQYYLKNSRYFGNLERAGLTLCQEKYNPIYFPFTFTPIQDERYTLSPLTELEKQIKMLENNSLTEYVKSLYSSNDDLSFLPPTSCLQEMPGPTSYQKDGTKCYSSLTNLEYYKKNNSNNNPWDGEKGNLNKKNHGNLLSGSYTAKLTRTSDLHLGLGITGGADRALSPIISYIRPGFVAHRSDQLRVGEKLIAVDGKEVNDLTHGEILTLIRTCGDSVMLEVAYDLNDPIFERNPNAFNKCTEISLSKESNSFGLTLRGGSYGPDPKKARPITIVSVRPGSSAHIHGRLFVRDRILSVNGIDVFSCNLHTAYKILQESGDNVTLTIEYDVTICESRKYATGPMFVDLNKNSCCADLGIKLAICTEEDYERHIYGNINGVLMTGDKNCLLSPVVKKKGTKTENNNTSSNISNSMKRKLIFIKEIIPASIADRSGALEVGDRILAIDDIQLEHTTLLEAEQLLKGQRETIRITFIPNHLLLKNKKDTKRMFTKKKENDYSDNNGFLLKSRHSFYQRSAKSKKKMVGNDFQKTNLIPSIPSNFPIIGEARIVPLNNSSNLSYSSKDIYKETNIKPQLKFVSSADLMECSNKQYLGDERVSLRDSQAQTTNNTSRAKSFDRSYLIANPSIHDQSYINNNNFKTTKLSTNNRIAGIATVSSINGCFSGIPTTKVCHVETQKVTLIAPLASTALYKGYGISLHKYDMETSFTDDQTGIGEHLGAIYISNIEKNSPADKCERLQIGDRVLAINDWYTMNGTIEEANHIIKNTKGSITLLVEFDVIESPLALSGMLSVKLTKRGNGVGIICKSREEYDGKKGEPLIVDDIVQGSPAYRCGSIHIGDRIVSIDDIPLSTCTVSEGIRLLHRCGDVIHLLIQKNHRLNEKQKQEVNCRYIYDIALNRRGNPLGITIASNGETGEPIVITQIARGGVAEVTNTLHPGDQIIAINGESVEGMNVRNAMRILQLAKETVHLRIVSRHPKHAINVQLVDKQILNYSNNYPNNNNNCVISSLSGGEDPTSLMYTSLPPTSLSNYTNYLSNSQGGTSHNDTSSERSDKVGTPIQSIDSAVESLDDSPDSNGKRINHTNFSSQNLNDNIYSSNKLQLQSLSSVLNNSTVVNNKKETTEYDGSQIPPMLNLDAKRQSSYMRKLYNANEDIIIKTPISLPDTTPKKECCNCSEKKKNNQKGDKNNPYWMDILEALETSGEEEMLKKLEETILSGNIDEPDKSYQNNIYVAKQNTNCISTNNSIPSINQPVGILKKPHIKRDNNSSSYGTTTTYSSQQSPTSSNNSHEKIPIPNLGLVNLCDEISNYSKQQDTSTNLVFKSSELVQTTIHNIRLERDPISNSFGFSVSDGVGENPGIFVSQIKKGSPADAPGALKPFDKIIKINNSHVGYLDCDLALPLLAMDVLELVIQRDTPVEHCDDESCKSPISCVKDSSV</sequence>
<feature type="domain" description="PDZ" evidence="5">
    <location>
        <begin position="1622"/>
        <end position="1679"/>
    </location>
</feature>
<keyword evidence="6" id="KW-1185">Reference proteome</keyword>
<feature type="compositionally biased region" description="Low complexity" evidence="4">
    <location>
        <begin position="1555"/>
        <end position="1576"/>
    </location>
</feature>
<feature type="domain" description="PDZ" evidence="5">
    <location>
        <begin position="434"/>
        <end position="517"/>
    </location>
</feature>
<dbReference type="SMART" id="SM00228">
    <property type="entry name" value="PDZ"/>
    <property type="match status" value="7"/>
</dbReference>
<dbReference type="PANTHER" id="PTHR46227:SF2">
    <property type="entry name" value="FI03335P"/>
    <property type="match status" value="1"/>
</dbReference>
<dbReference type="Proteomes" id="UP000035681">
    <property type="component" value="Unplaced"/>
</dbReference>
<evidence type="ECO:0000259" key="5">
    <source>
        <dbReference type="PROSITE" id="PS50106"/>
    </source>
</evidence>
<dbReference type="GO" id="GO:0005737">
    <property type="term" value="C:cytoplasm"/>
    <property type="evidence" value="ECO:0007669"/>
    <property type="project" value="UniProtKB-SubCell"/>
</dbReference>
<evidence type="ECO:0000313" key="6">
    <source>
        <dbReference type="Proteomes" id="UP000035681"/>
    </source>
</evidence>
<accession>A0A913HMQ1</accession>
<evidence type="ECO:0000313" key="8">
    <source>
        <dbReference type="WBParaSite" id="TCONS_00013864.p1"/>
    </source>
</evidence>
<dbReference type="Gene3D" id="2.30.42.10">
    <property type="match status" value="7"/>
</dbReference>
<feature type="domain" description="PDZ" evidence="5">
    <location>
        <begin position="1183"/>
        <end position="1265"/>
    </location>
</feature>
<dbReference type="WBParaSite" id="SSTP_0000449600.1">
    <property type="protein sequence ID" value="SSTP_0000449600.1"/>
    <property type="gene ID" value="SSTP_0000449600"/>
</dbReference>
<feature type="compositionally biased region" description="Polar residues" evidence="4">
    <location>
        <begin position="49"/>
        <end position="60"/>
    </location>
</feature>
<dbReference type="SUPFAM" id="SSF50156">
    <property type="entry name" value="PDZ domain-like"/>
    <property type="match status" value="7"/>
</dbReference>
<organism evidence="7">
    <name type="scientific">Strongyloides stercoralis</name>
    <name type="common">Threadworm</name>
    <dbReference type="NCBI Taxonomy" id="6248"/>
    <lineage>
        <taxon>Eukaryota</taxon>
        <taxon>Metazoa</taxon>
        <taxon>Ecdysozoa</taxon>
        <taxon>Nematoda</taxon>
        <taxon>Chromadorea</taxon>
        <taxon>Rhabditida</taxon>
        <taxon>Tylenchina</taxon>
        <taxon>Panagrolaimomorpha</taxon>
        <taxon>Strongyloidoidea</taxon>
        <taxon>Strongyloididae</taxon>
        <taxon>Strongyloides</taxon>
    </lineage>
</organism>
<feature type="compositionally biased region" description="Polar residues" evidence="4">
    <location>
        <begin position="21"/>
        <end position="38"/>
    </location>
</feature>
<dbReference type="InterPro" id="IPR043545">
    <property type="entry name" value="GRIP1/2"/>
</dbReference>
<dbReference type="PROSITE" id="PS50106">
    <property type="entry name" value="PDZ"/>
    <property type="match status" value="7"/>
</dbReference>
<feature type="domain" description="PDZ" evidence="5">
    <location>
        <begin position="709"/>
        <end position="767"/>
    </location>
</feature>